<gene>
    <name evidence="1" type="ORF">XYCOK13_23420</name>
</gene>
<name>A0A8J4H6D1_9BACL</name>
<evidence type="ECO:0000313" key="2">
    <source>
        <dbReference type="Proteomes" id="UP000677918"/>
    </source>
</evidence>
<proteinExistence type="predicted"/>
<dbReference type="RefSeq" id="WP_213412321.1">
    <property type="nucleotide sequence ID" value="NZ_BOVK01000029.1"/>
</dbReference>
<organism evidence="1 2">
    <name type="scientific">Xylanibacillus composti</name>
    <dbReference type="NCBI Taxonomy" id="1572762"/>
    <lineage>
        <taxon>Bacteria</taxon>
        <taxon>Bacillati</taxon>
        <taxon>Bacillota</taxon>
        <taxon>Bacilli</taxon>
        <taxon>Bacillales</taxon>
        <taxon>Paenibacillaceae</taxon>
        <taxon>Xylanibacillus</taxon>
    </lineage>
</organism>
<dbReference type="AlphaFoldDB" id="A0A8J4H6D1"/>
<reference evidence="1" key="1">
    <citation type="submission" date="2021-04" db="EMBL/GenBank/DDBJ databases">
        <title>Draft genome sequence of Xylanibacillus composti strain K13.</title>
        <authorList>
            <person name="Uke A."/>
            <person name="Chhe C."/>
            <person name="Baramee S."/>
            <person name="Kosugi A."/>
        </authorList>
    </citation>
    <scope>NUCLEOTIDE SEQUENCE</scope>
    <source>
        <strain evidence="1">K13</strain>
    </source>
</reference>
<evidence type="ECO:0000313" key="1">
    <source>
        <dbReference type="EMBL" id="GIQ69518.1"/>
    </source>
</evidence>
<dbReference type="EMBL" id="BOVK01000029">
    <property type="protein sequence ID" value="GIQ69518.1"/>
    <property type="molecule type" value="Genomic_DNA"/>
</dbReference>
<protein>
    <submittedName>
        <fullName evidence="1">Uncharacterized protein</fullName>
    </submittedName>
</protein>
<dbReference type="Proteomes" id="UP000677918">
    <property type="component" value="Unassembled WGS sequence"/>
</dbReference>
<sequence>MPAIVDVNLDVDHMRLTMDSGAKTHDVKYSKIDRLRFGQTAVKKLFRTSTVKMVEVHIRGVPEPYTITSDKLKSFEQTAEYLEKFAEKNNVTIEKQGV</sequence>
<accession>A0A8J4H6D1</accession>
<comment type="caution">
    <text evidence="1">The sequence shown here is derived from an EMBL/GenBank/DDBJ whole genome shotgun (WGS) entry which is preliminary data.</text>
</comment>
<keyword evidence="2" id="KW-1185">Reference proteome</keyword>